<dbReference type="Proteomes" id="UP000028007">
    <property type="component" value="Unassembled WGS sequence"/>
</dbReference>
<name>A0A081PKH8_9SPHI</name>
<keyword evidence="1" id="KW-0812">Transmembrane</keyword>
<keyword evidence="1" id="KW-0472">Membrane</keyword>
<gene>
    <name evidence="2" type="ORF">N180_02835</name>
</gene>
<organism evidence="2 3">
    <name type="scientific">Pedobacter antarcticus 4BY</name>
    <dbReference type="NCBI Taxonomy" id="1358423"/>
    <lineage>
        <taxon>Bacteria</taxon>
        <taxon>Pseudomonadati</taxon>
        <taxon>Bacteroidota</taxon>
        <taxon>Sphingobacteriia</taxon>
        <taxon>Sphingobacteriales</taxon>
        <taxon>Sphingobacteriaceae</taxon>
        <taxon>Pedobacter</taxon>
    </lineage>
</organism>
<proteinExistence type="predicted"/>
<reference evidence="2 3" key="1">
    <citation type="journal article" date="1992" name="Int. J. Syst. Bacteriol.">
        <title>Sphingobacterium antarcticus sp. nov. a Psychrotrophic Bacterium from the Soils of Schirmacher Oasis, Antarctica.</title>
        <authorList>
            <person name="Shivaji S."/>
            <person name="Ray M.K."/>
            <person name="Rao N.S."/>
            <person name="Saiserr L."/>
            <person name="Jagannadham M.V."/>
            <person name="Kumar G.S."/>
            <person name="Reddy G."/>
            <person name="Bhargava P.M."/>
        </authorList>
    </citation>
    <scope>NUCLEOTIDE SEQUENCE [LARGE SCALE GENOMIC DNA]</scope>
    <source>
        <strain evidence="2 3">4BY</strain>
    </source>
</reference>
<evidence type="ECO:0000313" key="3">
    <source>
        <dbReference type="Proteomes" id="UP000028007"/>
    </source>
</evidence>
<feature type="transmembrane region" description="Helical" evidence="1">
    <location>
        <begin position="36"/>
        <end position="54"/>
    </location>
</feature>
<sequence length="210" mass="24806">MIWDFKTTNIFSLITNNISINFKRWNFNLLQNQNNSVEICSFIILGIISIFVLMRHYNPALVVDILRKEYPEVNKRILQRIDNDIPMKLDDLELIPCIIRSFKVHRGVDHIEWINKLGSRDISEDRELLLSVVMLFFHPEKLIQLTTEKARYGVMSKMSGELNCGRDVLKKSLTAVIVAFRVYKSFHEEAYRLYELIKIENKFFEYGKAE</sequence>
<dbReference type="EMBL" id="JNFF01000019">
    <property type="protein sequence ID" value="KEQ31201.1"/>
    <property type="molecule type" value="Genomic_DNA"/>
</dbReference>
<keyword evidence="3" id="KW-1185">Reference proteome</keyword>
<evidence type="ECO:0000313" key="2">
    <source>
        <dbReference type="EMBL" id="KEQ31201.1"/>
    </source>
</evidence>
<comment type="caution">
    <text evidence="2">The sequence shown here is derived from an EMBL/GenBank/DDBJ whole genome shotgun (WGS) entry which is preliminary data.</text>
</comment>
<accession>A0A081PKH8</accession>
<evidence type="ECO:0000256" key="1">
    <source>
        <dbReference type="SAM" id="Phobius"/>
    </source>
</evidence>
<dbReference type="AlphaFoldDB" id="A0A081PKH8"/>
<protein>
    <submittedName>
        <fullName evidence="2">Uncharacterized protein</fullName>
    </submittedName>
</protein>
<keyword evidence="1" id="KW-1133">Transmembrane helix</keyword>